<name>A0ABV7L862_9PROT</name>
<proteinExistence type="inferred from homology"/>
<evidence type="ECO:0000259" key="8">
    <source>
        <dbReference type="SMART" id="SM00382"/>
    </source>
</evidence>
<dbReference type="Gene3D" id="3.40.50.300">
    <property type="entry name" value="P-loop containing nucleotide triphosphate hydrolases"/>
    <property type="match status" value="1"/>
</dbReference>
<evidence type="ECO:0000256" key="2">
    <source>
        <dbReference type="ARBA" id="ARBA00022705"/>
    </source>
</evidence>
<evidence type="ECO:0000256" key="7">
    <source>
        <dbReference type="SAM" id="MobiDB-lite"/>
    </source>
</evidence>
<dbReference type="InterPro" id="IPR003959">
    <property type="entry name" value="ATPase_AAA_core"/>
</dbReference>
<keyword evidence="10" id="KW-1185">Reference proteome</keyword>
<dbReference type="PROSITE" id="PS00618">
    <property type="entry name" value="RECF_2"/>
    <property type="match status" value="1"/>
</dbReference>
<dbReference type="Gene3D" id="1.20.1050.90">
    <property type="entry name" value="RecF/RecN/SMC, N-terminal domain"/>
    <property type="match status" value="1"/>
</dbReference>
<keyword evidence="6" id="KW-0227">DNA damage</keyword>
<keyword evidence="6" id="KW-0742">SOS response</keyword>
<keyword evidence="5 6" id="KW-0238">DNA-binding</keyword>
<dbReference type="EMBL" id="JBHRTR010000050">
    <property type="protein sequence ID" value="MFC3230866.1"/>
    <property type="molecule type" value="Genomic_DNA"/>
</dbReference>
<evidence type="ECO:0000256" key="5">
    <source>
        <dbReference type="ARBA" id="ARBA00023125"/>
    </source>
</evidence>
<evidence type="ECO:0000256" key="1">
    <source>
        <dbReference type="ARBA" id="ARBA00022490"/>
    </source>
</evidence>
<protein>
    <recommendedName>
        <fullName evidence="6">DNA replication and repair protein RecF</fullName>
    </recommendedName>
</protein>
<dbReference type="InterPro" id="IPR027417">
    <property type="entry name" value="P-loop_NTPase"/>
</dbReference>
<keyword evidence="2 6" id="KW-0235">DNA replication</keyword>
<keyword evidence="3 6" id="KW-0547">Nucleotide-binding</keyword>
<feature type="compositionally biased region" description="Low complexity" evidence="7">
    <location>
        <begin position="8"/>
        <end position="23"/>
    </location>
</feature>
<dbReference type="InterPro" id="IPR001238">
    <property type="entry name" value="DNA-binding_RecF"/>
</dbReference>
<comment type="caution">
    <text evidence="9">The sequence shown here is derived from an EMBL/GenBank/DDBJ whole genome shotgun (WGS) entry which is preliminary data.</text>
</comment>
<dbReference type="SUPFAM" id="SSF52540">
    <property type="entry name" value="P-loop containing nucleoside triphosphate hydrolases"/>
    <property type="match status" value="1"/>
</dbReference>
<keyword evidence="4 6" id="KW-0067">ATP-binding</keyword>
<evidence type="ECO:0000256" key="6">
    <source>
        <dbReference type="HAMAP-Rule" id="MF_00365"/>
    </source>
</evidence>
<dbReference type="Proteomes" id="UP001595528">
    <property type="component" value="Unassembled WGS sequence"/>
</dbReference>
<dbReference type="Pfam" id="PF13304">
    <property type="entry name" value="AAA_21"/>
    <property type="match status" value="1"/>
</dbReference>
<dbReference type="PANTHER" id="PTHR32182:SF0">
    <property type="entry name" value="DNA REPLICATION AND REPAIR PROTEIN RECF"/>
    <property type="match status" value="1"/>
</dbReference>
<comment type="similarity">
    <text evidence="6">Belongs to the RecF family.</text>
</comment>
<reference evidence="10" key="1">
    <citation type="journal article" date="2019" name="Int. J. Syst. Evol. Microbiol.">
        <title>The Global Catalogue of Microorganisms (GCM) 10K type strain sequencing project: providing services to taxonomists for standard genome sequencing and annotation.</title>
        <authorList>
            <consortium name="The Broad Institute Genomics Platform"/>
            <consortium name="The Broad Institute Genome Sequencing Center for Infectious Disease"/>
            <person name="Wu L."/>
            <person name="Ma J."/>
        </authorList>
    </citation>
    <scope>NUCLEOTIDE SEQUENCE [LARGE SCALE GENOMIC DNA]</scope>
    <source>
        <strain evidence="10">KCTC 42964</strain>
    </source>
</reference>
<comment type="subcellular location">
    <subcellularLocation>
        <location evidence="6">Cytoplasm</location>
    </subcellularLocation>
</comment>
<gene>
    <name evidence="6" type="primary">recF</name>
    <name evidence="9" type="ORF">ACFOGJ_26715</name>
</gene>
<evidence type="ECO:0000256" key="4">
    <source>
        <dbReference type="ARBA" id="ARBA00022840"/>
    </source>
</evidence>
<dbReference type="HAMAP" id="MF_00365">
    <property type="entry name" value="RecF"/>
    <property type="match status" value="1"/>
</dbReference>
<feature type="domain" description="AAA+ ATPase" evidence="8">
    <location>
        <begin position="49"/>
        <end position="416"/>
    </location>
</feature>
<dbReference type="InterPro" id="IPR042174">
    <property type="entry name" value="RecF_2"/>
</dbReference>
<evidence type="ECO:0000313" key="9">
    <source>
        <dbReference type="EMBL" id="MFC3230866.1"/>
    </source>
</evidence>
<dbReference type="PANTHER" id="PTHR32182">
    <property type="entry name" value="DNA REPLICATION AND REPAIR PROTEIN RECF"/>
    <property type="match status" value="1"/>
</dbReference>
<dbReference type="RefSeq" id="WP_379906328.1">
    <property type="nucleotide sequence ID" value="NZ_JBHRTR010000050.1"/>
</dbReference>
<keyword evidence="6" id="KW-0234">DNA repair</keyword>
<keyword evidence="1 6" id="KW-0963">Cytoplasm</keyword>
<feature type="binding site" evidence="6">
    <location>
        <begin position="57"/>
        <end position="64"/>
    </location>
    <ligand>
        <name>ATP</name>
        <dbReference type="ChEBI" id="CHEBI:30616"/>
    </ligand>
</feature>
<accession>A0ABV7L862</accession>
<dbReference type="InterPro" id="IPR003593">
    <property type="entry name" value="AAA+_ATPase"/>
</dbReference>
<dbReference type="PROSITE" id="PS00617">
    <property type="entry name" value="RECF_1"/>
    <property type="match status" value="1"/>
</dbReference>
<organism evidence="9 10">
    <name type="scientific">Marinibaculum pumilum</name>
    <dbReference type="NCBI Taxonomy" id="1766165"/>
    <lineage>
        <taxon>Bacteria</taxon>
        <taxon>Pseudomonadati</taxon>
        <taxon>Pseudomonadota</taxon>
        <taxon>Alphaproteobacteria</taxon>
        <taxon>Rhodospirillales</taxon>
        <taxon>Rhodospirillaceae</taxon>
        <taxon>Marinibaculum</taxon>
    </lineage>
</organism>
<feature type="region of interest" description="Disordered" evidence="7">
    <location>
        <begin position="1"/>
        <end position="23"/>
    </location>
</feature>
<sequence length="430" mass="45035">MSSEQGTPAAQSGGAGRPAPGSAGAHPLGIVDLRLTAFRNYAAAHLRVKAGRVVLVGPNGAGKTNLLEAVSLLSPGRGLRGAALGEILPGAHLPESAGDRDGAPSGWAVSARVAMPPPPPPGGAAVAAPPLEAQLGIGLRRMPDGSERRETRIDGVAGRPMAEFADRLPMLWLTPAMDRLFVEGASARRRFLDRLVYGFDPAHARRVVAFEQSMRERNRLLKAGRGDARWFAALEARMAEQAVAVAAARRDGIDRLGLALAEAEGPFPRALVALDGEVESWLDEAPAVAVEDRYRAHLARSRPVDGEAGLTRSGPHRTDLLVHQAESGAPAAGCSTGQQKALLIAIVLANARMVRQARGWGPVLLLDEIAAHLDRVRRAALFAVLAEPGMQTWMTGTDAALFEELAGDVQVLQVQDGQIAAAGTGGDAVS</sequence>
<comment type="function">
    <text evidence="6">The RecF protein is involved in DNA metabolism; it is required for DNA replication and normal SOS inducibility. RecF binds preferentially to single-stranded, linear DNA. It also seems to bind ATP.</text>
</comment>
<dbReference type="SMART" id="SM00382">
    <property type="entry name" value="AAA"/>
    <property type="match status" value="1"/>
</dbReference>
<dbReference type="InterPro" id="IPR018078">
    <property type="entry name" value="DNA-binding_RecF_CS"/>
</dbReference>
<evidence type="ECO:0000256" key="3">
    <source>
        <dbReference type="ARBA" id="ARBA00022741"/>
    </source>
</evidence>
<evidence type="ECO:0000313" key="10">
    <source>
        <dbReference type="Proteomes" id="UP001595528"/>
    </source>
</evidence>